<keyword evidence="5" id="KW-0418">Kinase</keyword>
<dbReference type="OrthoDB" id="324294at2"/>
<evidence type="ECO:0000313" key="5">
    <source>
        <dbReference type="EMBL" id="PPL16029.1"/>
    </source>
</evidence>
<dbReference type="InterPro" id="IPR029057">
    <property type="entry name" value="PRTase-like"/>
</dbReference>
<proteinExistence type="inferred from homology"/>
<dbReference type="InterPro" id="IPR000836">
    <property type="entry name" value="PRTase_dom"/>
</dbReference>
<evidence type="ECO:0000259" key="4">
    <source>
        <dbReference type="Pfam" id="PF13793"/>
    </source>
</evidence>
<organism evidence="5 6">
    <name type="scientific">Oceanisphaera arctica</name>
    <dbReference type="NCBI Taxonomy" id="641510"/>
    <lineage>
        <taxon>Bacteria</taxon>
        <taxon>Pseudomonadati</taxon>
        <taxon>Pseudomonadota</taxon>
        <taxon>Gammaproteobacteria</taxon>
        <taxon>Aeromonadales</taxon>
        <taxon>Aeromonadaceae</taxon>
        <taxon>Oceanisphaera</taxon>
    </lineage>
</organism>
<dbReference type="GO" id="GO:0004749">
    <property type="term" value="F:ribose phosphate diphosphokinase activity"/>
    <property type="evidence" value="ECO:0007669"/>
    <property type="project" value="TreeGrafter"/>
</dbReference>
<feature type="domain" description="Ribose-phosphate pyrophosphokinase N-terminal" evidence="4">
    <location>
        <begin position="5"/>
        <end position="116"/>
    </location>
</feature>
<gene>
    <name evidence="5" type="ORF">UN63_10505</name>
</gene>
<evidence type="ECO:0000259" key="3">
    <source>
        <dbReference type="Pfam" id="PF00156"/>
    </source>
</evidence>
<dbReference type="AlphaFoldDB" id="A0A2P5TL86"/>
<dbReference type="NCBIfam" id="TIGR01251">
    <property type="entry name" value="ribP_PPkin"/>
    <property type="match status" value="1"/>
</dbReference>
<reference evidence="6" key="1">
    <citation type="submission" date="2016-11" db="EMBL/GenBank/DDBJ databases">
        <authorList>
            <person name="Sisinthy S."/>
            <person name="Ara S."/>
            <person name="Gundlapally S.R."/>
        </authorList>
    </citation>
    <scope>NUCLEOTIDE SEQUENCE [LARGE SCALE GENOMIC DNA]</scope>
    <source>
        <strain evidence="6">V1-41</strain>
    </source>
</reference>
<dbReference type="Pfam" id="PF00156">
    <property type="entry name" value="Pribosyltran"/>
    <property type="match status" value="1"/>
</dbReference>
<evidence type="ECO:0000256" key="2">
    <source>
        <dbReference type="RuleBase" id="RU004324"/>
    </source>
</evidence>
<dbReference type="GO" id="GO:0005737">
    <property type="term" value="C:cytoplasm"/>
    <property type="evidence" value="ECO:0007669"/>
    <property type="project" value="TreeGrafter"/>
</dbReference>
<dbReference type="Pfam" id="PF13793">
    <property type="entry name" value="Pribosyltran_N"/>
    <property type="match status" value="1"/>
</dbReference>
<dbReference type="InterPro" id="IPR029099">
    <property type="entry name" value="Pribosyltran_N"/>
</dbReference>
<dbReference type="GO" id="GO:0016301">
    <property type="term" value="F:kinase activity"/>
    <property type="evidence" value="ECO:0007669"/>
    <property type="project" value="UniProtKB-KW"/>
</dbReference>
<keyword evidence="1 2" id="KW-0545">Nucleotide biosynthesis</keyword>
<keyword evidence="6" id="KW-1185">Reference proteome</keyword>
<dbReference type="GO" id="GO:0000287">
    <property type="term" value="F:magnesium ion binding"/>
    <property type="evidence" value="ECO:0007669"/>
    <property type="project" value="InterPro"/>
</dbReference>
<dbReference type="PANTHER" id="PTHR10210:SF41">
    <property type="entry name" value="RIBOSE-PHOSPHATE PYROPHOSPHOKINASE 1, CHLOROPLASTIC"/>
    <property type="match status" value="1"/>
</dbReference>
<dbReference type="GO" id="GO:0002189">
    <property type="term" value="C:ribose phosphate diphosphokinase complex"/>
    <property type="evidence" value="ECO:0007669"/>
    <property type="project" value="TreeGrafter"/>
</dbReference>
<dbReference type="Gene3D" id="3.40.50.2020">
    <property type="match status" value="2"/>
</dbReference>
<protein>
    <submittedName>
        <fullName evidence="5">Ribose-phosphate pyrophosphokinase</fullName>
    </submittedName>
</protein>
<dbReference type="Proteomes" id="UP000242231">
    <property type="component" value="Unassembled WGS sequence"/>
</dbReference>
<comment type="similarity">
    <text evidence="2">Belongs to the ribose-phosphate pyrophosphokinase family.</text>
</comment>
<evidence type="ECO:0000256" key="1">
    <source>
        <dbReference type="ARBA" id="ARBA00022727"/>
    </source>
</evidence>
<dbReference type="InterPro" id="IPR005946">
    <property type="entry name" value="Rib-P_diPkinase"/>
</dbReference>
<name>A0A2P5TL86_9GAMM</name>
<dbReference type="GO" id="GO:0006015">
    <property type="term" value="P:5-phosphoribose 1-diphosphate biosynthetic process"/>
    <property type="evidence" value="ECO:0007669"/>
    <property type="project" value="TreeGrafter"/>
</dbReference>
<accession>A0A2P5TL86</accession>
<feature type="domain" description="Phosphoribosyltransferase" evidence="3">
    <location>
        <begin position="134"/>
        <end position="260"/>
    </location>
</feature>
<dbReference type="EMBL" id="MPZM01000021">
    <property type="protein sequence ID" value="PPL16029.1"/>
    <property type="molecule type" value="Genomic_DNA"/>
</dbReference>
<sequence length="297" mass="33116">MMPLLFSLDDAHPLLSPLCRGLHADAGRLERRRFPDGESYLRIHNEVTGRPVLVLADLSHPDDKFLPLSFLCDTLKEMGASQVGLVAPYLCYMRQDCRFHSGEAVTSRTFARLLSQQVDWLVTVDPHLHRYHSLDEIYRVPSTVVQAAPLLADWLGERQEPLLLVGPDAESEQWVSQIAARSGHDYVVGSKVRSGDRQVTVQLPDLSAWHRHTALIIDDVISSGQTVLRCLQALRAQGLNRVDCAAIHGLFADRIEQQLTDNGLRRLITTNAITHPSNTIDLSPLLLAPIRKHLAAS</sequence>
<dbReference type="SMART" id="SM01400">
    <property type="entry name" value="Pribosyltran_N"/>
    <property type="match status" value="1"/>
</dbReference>
<dbReference type="PANTHER" id="PTHR10210">
    <property type="entry name" value="RIBOSE-PHOSPHATE DIPHOSPHOKINASE FAMILY MEMBER"/>
    <property type="match status" value="1"/>
</dbReference>
<dbReference type="RefSeq" id="WP_104486718.1">
    <property type="nucleotide sequence ID" value="NZ_BMYB01000008.1"/>
</dbReference>
<dbReference type="CDD" id="cd06223">
    <property type="entry name" value="PRTases_typeI"/>
    <property type="match status" value="1"/>
</dbReference>
<dbReference type="NCBIfam" id="NF005537">
    <property type="entry name" value="PRK07199.1"/>
    <property type="match status" value="1"/>
</dbReference>
<comment type="caution">
    <text evidence="5">The sequence shown here is derived from an EMBL/GenBank/DDBJ whole genome shotgun (WGS) entry which is preliminary data.</text>
</comment>
<keyword evidence="5" id="KW-0808">Transferase</keyword>
<dbReference type="SUPFAM" id="SSF53271">
    <property type="entry name" value="PRTase-like"/>
    <property type="match status" value="2"/>
</dbReference>
<evidence type="ECO:0000313" key="6">
    <source>
        <dbReference type="Proteomes" id="UP000242231"/>
    </source>
</evidence>
<dbReference type="GO" id="GO:0006164">
    <property type="term" value="P:purine nucleotide biosynthetic process"/>
    <property type="evidence" value="ECO:0007669"/>
    <property type="project" value="TreeGrafter"/>
</dbReference>